<name>A0A915LRL9_MELJA</name>
<evidence type="ECO:0000313" key="3">
    <source>
        <dbReference type="WBParaSite" id="scaffold1760_cov210.g3583"/>
    </source>
</evidence>
<evidence type="ECO:0000256" key="1">
    <source>
        <dbReference type="SAM" id="MobiDB-lite"/>
    </source>
</evidence>
<reference evidence="3" key="1">
    <citation type="submission" date="2022-11" db="UniProtKB">
        <authorList>
            <consortium name="WormBaseParasite"/>
        </authorList>
    </citation>
    <scope>IDENTIFICATION</scope>
</reference>
<dbReference type="WBParaSite" id="scaffold1760_cov210.g3583">
    <property type="protein sequence ID" value="scaffold1760_cov210.g3583"/>
    <property type="gene ID" value="scaffold1760_cov210.g3583"/>
</dbReference>
<dbReference type="Proteomes" id="UP000887561">
    <property type="component" value="Unplaced"/>
</dbReference>
<feature type="region of interest" description="Disordered" evidence="1">
    <location>
        <begin position="1"/>
        <end position="20"/>
    </location>
</feature>
<evidence type="ECO:0000313" key="2">
    <source>
        <dbReference type="Proteomes" id="UP000887561"/>
    </source>
</evidence>
<dbReference type="AlphaFoldDB" id="A0A915LRL9"/>
<accession>A0A915LRL9</accession>
<sequence>MGKNSGEILKLSEEAEGSDADSDIQVLYEADASNVMQEPDSGFSFFIDTSCSDSCEKDSPSTTSNGILNSSNILSHLIETPSSDSTPKNSNRRSDRVINFFQLKNLLGLF</sequence>
<proteinExistence type="predicted"/>
<protein>
    <submittedName>
        <fullName evidence="3">Uncharacterized protein</fullName>
    </submittedName>
</protein>
<organism evidence="2 3">
    <name type="scientific">Meloidogyne javanica</name>
    <name type="common">Root-knot nematode worm</name>
    <dbReference type="NCBI Taxonomy" id="6303"/>
    <lineage>
        <taxon>Eukaryota</taxon>
        <taxon>Metazoa</taxon>
        <taxon>Ecdysozoa</taxon>
        <taxon>Nematoda</taxon>
        <taxon>Chromadorea</taxon>
        <taxon>Rhabditida</taxon>
        <taxon>Tylenchina</taxon>
        <taxon>Tylenchomorpha</taxon>
        <taxon>Tylenchoidea</taxon>
        <taxon>Meloidogynidae</taxon>
        <taxon>Meloidogyninae</taxon>
        <taxon>Meloidogyne</taxon>
        <taxon>Meloidogyne incognita group</taxon>
    </lineage>
</organism>
<keyword evidence="2" id="KW-1185">Reference proteome</keyword>